<evidence type="ECO:0000256" key="5">
    <source>
        <dbReference type="SAM" id="Phobius"/>
    </source>
</evidence>
<feature type="region of interest" description="Disordered" evidence="4">
    <location>
        <begin position="586"/>
        <end position="642"/>
    </location>
</feature>
<gene>
    <name evidence="8" type="ORF">ACE1CI_31585</name>
</gene>
<dbReference type="Pfam" id="PF00905">
    <property type="entry name" value="Transpeptidase"/>
    <property type="match status" value="1"/>
</dbReference>
<dbReference type="Gene3D" id="3.90.1310.10">
    <property type="entry name" value="Penicillin-binding protein 2a (Domain 2)"/>
    <property type="match status" value="1"/>
</dbReference>
<feature type="transmembrane region" description="Helical" evidence="5">
    <location>
        <begin position="30"/>
        <end position="51"/>
    </location>
</feature>
<dbReference type="SUPFAM" id="SSF56601">
    <property type="entry name" value="beta-lactamase/transpeptidase-like"/>
    <property type="match status" value="1"/>
</dbReference>
<evidence type="ECO:0000259" key="7">
    <source>
        <dbReference type="Pfam" id="PF03717"/>
    </source>
</evidence>
<proteinExistence type="inferred from homology"/>
<evidence type="ECO:0000256" key="3">
    <source>
        <dbReference type="ARBA" id="ARBA00023136"/>
    </source>
</evidence>
<keyword evidence="5" id="KW-0812">Transmembrane</keyword>
<evidence type="ECO:0000256" key="2">
    <source>
        <dbReference type="ARBA" id="ARBA00007171"/>
    </source>
</evidence>
<feature type="domain" description="Penicillin-binding protein dimerisation" evidence="7">
    <location>
        <begin position="78"/>
        <end position="188"/>
    </location>
</feature>
<keyword evidence="5" id="KW-1133">Transmembrane helix</keyword>
<feature type="compositionally biased region" description="Basic and acidic residues" evidence="4">
    <location>
        <begin position="604"/>
        <end position="634"/>
    </location>
</feature>
<accession>A0ABV4Y203</accession>
<dbReference type="Proteomes" id="UP001576784">
    <property type="component" value="Unassembled WGS sequence"/>
</dbReference>
<evidence type="ECO:0000256" key="4">
    <source>
        <dbReference type="SAM" id="MobiDB-lite"/>
    </source>
</evidence>
<organism evidence="8 9">
    <name type="scientific">Floridaenema flaviceps BLCC-F50</name>
    <dbReference type="NCBI Taxonomy" id="3153642"/>
    <lineage>
        <taxon>Bacteria</taxon>
        <taxon>Bacillati</taxon>
        <taxon>Cyanobacteriota</taxon>
        <taxon>Cyanophyceae</taxon>
        <taxon>Oscillatoriophycideae</taxon>
        <taxon>Aerosakkonematales</taxon>
        <taxon>Aerosakkonemataceae</taxon>
        <taxon>Floridanema</taxon>
        <taxon>Floridanema flaviceps</taxon>
    </lineage>
</organism>
<reference evidence="8 9" key="1">
    <citation type="submission" date="2024-09" db="EMBL/GenBank/DDBJ databases">
        <title>Floridaenema gen nov. (Aerosakkonemataceae, Aerosakkonematales ord. nov., Cyanobacteria) from benthic tropical and subtropical fresh waters, with the description of four new species.</title>
        <authorList>
            <person name="Moretto J.A."/>
            <person name="Berthold D.E."/>
            <person name="Lefler F.W."/>
            <person name="Huang I.-S."/>
            <person name="Laughinghouse H. IV."/>
        </authorList>
    </citation>
    <scope>NUCLEOTIDE SEQUENCE [LARGE SCALE GENOMIC DNA]</scope>
    <source>
        <strain evidence="8 9">BLCC-F50</strain>
    </source>
</reference>
<protein>
    <submittedName>
        <fullName evidence="8">Peptidoglycan D,D-transpeptidase FtsI family protein</fullName>
    </submittedName>
</protein>
<name>A0ABV4Y203_9CYAN</name>
<comment type="similarity">
    <text evidence="2">Belongs to the transpeptidase family.</text>
</comment>
<dbReference type="SUPFAM" id="SSF56519">
    <property type="entry name" value="Penicillin binding protein dimerisation domain"/>
    <property type="match status" value="1"/>
</dbReference>
<dbReference type="InterPro" id="IPR050515">
    <property type="entry name" value="Beta-lactam/transpept"/>
</dbReference>
<keyword evidence="3 5" id="KW-0472">Membrane</keyword>
<dbReference type="Gene3D" id="3.40.710.10">
    <property type="entry name" value="DD-peptidase/beta-lactamase superfamily"/>
    <property type="match status" value="1"/>
</dbReference>
<keyword evidence="9" id="KW-1185">Reference proteome</keyword>
<evidence type="ECO:0000256" key="1">
    <source>
        <dbReference type="ARBA" id="ARBA00004370"/>
    </source>
</evidence>
<dbReference type="EMBL" id="JBHFNR010000253">
    <property type="protein sequence ID" value="MFB2897483.1"/>
    <property type="molecule type" value="Genomic_DNA"/>
</dbReference>
<dbReference type="InterPro" id="IPR001460">
    <property type="entry name" value="PCN-bd_Tpept"/>
</dbReference>
<dbReference type="InterPro" id="IPR036138">
    <property type="entry name" value="PBP_dimer_sf"/>
</dbReference>
<sequence>MAKSHPPSFSNMKRLGANYLPSVIKNPKEIRLVIVWIILLLGGLGLCWNLFRLQLIQGRFLERYAKQQQEITLRPFVPRRSIVDRNNNVLAVDRPVYTLYAHPKIFRRQTKEEIANQLAPLIGLSTAELLSKFNSAPSGIRVKDKIVQEVADKITAMRQDGLELIQNYSRLYPTKETAADIVGYVDDNHKGQAGLEYSRETLLERSLKVLRLNRAGNGAVMPDYAPQGLFNADDSRVRLTIDVRLQRAARIALKTKMAEFKAKRGTVIVMDARDGSLLALVAEPTYNPNEVYKYNDTSVFKNWALTDLYEPGSTFKPINVAIALENKSIQPNSVFSDGGAIKVSNKVIRNAHGGGHGRINVTKIIQVSSNVGMVQIMQTLQPKVYYNWLKRLGVGSALLSDLPFRANSKLKPERIFTGLPIEPATAAFGQGFSITPLHLVRMTATLANGGKLVTPHVVQGLYNSKNELTWQPTLPPPKTVFSPKTAEIVAEMMESVVTKGTGKAAQIPGYRIGGKTGTAQKASPKGGYSDAKVTSFVAILPLESPRYVVAAVVDEPKGGSGGAVAAPVVKLVMQSLINIERIPPTNPKVLEASSSEEQGSRGAEGQRGRGAEGQRGRGAEAQRGRGAEEQRGRGAEGMPEND</sequence>
<comment type="subcellular location">
    <subcellularLocation>
        <location evidence="1">Membrane</location>
    </subcellularLocation>
</comment>
<evidence type="ECO:0000313" key="9">
    <source>
        <dbReference type="Proteomes" id="UP001576784"/>
    </source>
</evidence>
<comment type="caution">
    <text evidence="8">The sequence shown here is derived from an EMBL/GenBank/DDBJ whole genome shotgun (WGS) entry which is preliminary data.</text>
</comment>
<dbReference type="PANTHER" id="PTHR30627">
    <property type="entry name" value="PEPTIDOGLYCAN D,D-TRANSPEPTIDASE"/>
    <property type="match status" value="1"/>
</dbReference>
<dbReference type="InterPro" id="IPR005311">
    <property type="entry name" value="PBP_dimer"/>
</dbReference>
<dbReference type="InterPro" id="IPR012338">
    <property type="entry name" value="Beta-lactam/transpept-like"/>
</dbReference>
<evidence type="ECO:0000313" key="8">
    <source>
        <dbReference type="EMBL" id="MFB2897483.1"/>
    </source>
</evidence>
<feature type="domain" description="Penicillin-binding protein transpeptidase" evidence="6">
    <location>
        <begin position="265"/>
        <end position="574"/>
    </location>
</feature>
<dbReference type="PANTHER" id="PTHR30627:SF1">
    <property type="entry name" value="PEPTIDOGLYCAN D,D-TRANSPEPTIDASE FTSI"/>
    <property type="match status" value="1"/>
</dbReference>
<dbReference type="Pfam" id="PF03717">
    <property type="entry name" value="PBP_dimer"/>
    <property type="match status" value="1"/>
</dbReference>
<feature type="compositionally biased region" description="Low complexity" evidence="4">
    <location>
        <begin position="591"/>
        <end position="603"/>
    </location>
</feature>
<evidence type="ECO:0000259" key="6">
    <source>
        <dbReference type="Pfam" id="PF00905"/>
    </source>
</evidence>